<proteinExistence type="predicted"/>
<feature type="transmembrane region" description="Helical" evidence="1">
    <location>
        <begin position="70"/>
        <end position="91"/>
    </location>
</feature>
<dbReference type="EMBL" id="JAUSVK010000001">
    <property type="protein sequence ID" value="MDQ0395919.1"/>
    <property type="molecule type" value="Genomic_DNA"/>
</dbReference>
<evidence type="ECO:0000313" key="4">
    <source>
        <dbReference type="Proteomes" id="UP001237448"/>
    </source>
</evidence>
<keyword evidence="1" id="KW-0812">Transmembrane</keyword>
<evidence type="ECO:0000256" key="1">
    <source>
        <dbReference type="SAM" id="Phobius"/>
    </source>
</evidence>
<keyword evidence="1" id="KW-0472">Membrane</keyword>
<dbReference type="CDD" id="cd06259">
    <property type="entry name" value="YdcF-like"/>
    <property type="match status" value="1"/>
</dbReference>
<sequence>MFYYVAKAVGFVATASNAVFLIGLLGLLLCLRRRSRAFGCVLMGASIVLLAVFGLSPAGNLMLAPLEDRFPPAAIAPGTDIAGIIVLGGAVDTHLASMRHQSGLNDSAERMTVVPALARLYPQARIIFTGGIGLPSLTQNDVPEATVAKQLFESFGIPDERMVFESKSRDTYENAQFTRDLLQPAPGQRYLLVTSAFHMPRAMGLFRKAGFDVLPYPVNYRTAGPADDWLPFFNVGDGLRQSNVASHEWLGLLGYRLAGRIDDLFPKP</sequence>
<dbReference type="PANTHER" id="PTHR30336">
    <property type="entry name" value="INNER MEMBRANE PROTEIN, PROBABLE PERMEASE"/>
    <property type="match status" value="1"/>
</dbReference>
<protein>
    <submittedName>
        <fullName evidence="3">Uncharacterized SAM-binding protein YcdF (DUF218 family)</fullName>
    </submittedName>
</protein>
<evidence type="ECO:0000259" key="2">
    <source>
        <dbReference type="Pfam" id="PF02698"/>
    </source>
</evidence>
<accession>A0ABU0FMS6</accession>
<keyword evidence="1" id="KW-1133">Transmembrane helix</keyword>
<keyword evidence="4" id="KW-1185">Reference proteome</keyword>
<dbReference type="Proteomes" id="UP001237448">
    <property type="component" value="Unassembled WGS sequence"/>
</dbReference>
<dbReference type="InterPro" id="IPR051599">
    <property type="entry name" value="Cell_Envelope_Assoc"/>
</dbReference>
<reference evidence="3 4" key="1">
    <citation type="submission" date="2023-07" db="EMBL/GenBank/DDBJ databases">
        <title>Genomic Encyclopedia of Type Strains, Phase IV (KMG-IV): sequencing the most valuable type-strain genomes for metagenomic binning, comparative biology and taxonomic classification.</title>
        <authorList>
            <person name="Goeker M."/>
        </authorList>
    </citation>
    <scope>NUCLEOTIDE SEQUENCE [LARGE SCALE GENOMIC DNA]</scope>
    <source>
        <strain evidence="3 4">DSM 5896</strain>
    </source>
</reference>
<comment type="caution">
    <text evidence="3">The sequence shown here is derived from an EMBL/GenBank/DDBJ whole genome shotgun (WGS) entry which is preliminary data.</text>
</comment>
<evidence type="ECO:0000313" key="3">
    <source>
        <dbReference type="EMBL" id="MDQ0395919.1"/>
    </source>
</evidence>
<gene>
    <name evidence="3" type="ORF">J3R73_005711</name>
</gene>
<feature type="transmembrane region" description="Helical" evidence="1">
    <location>
        <begin position="6"/>
        <end position="31"/>
    </location>
</feature>
<dbReference type="InterPro" id="IPR003848">
    <property type="entry name" value="DUF218"/>
</dbReference>
<feature type="domain" description="DUF218" evidence="2">
    <location>
        <begin position="83"/>
        <end position="251"/>
    </location>
</feature>
<name>A0ABU0FMS6_9HYPH</name>
<dbReference type="InterPro" id="IPR014729">
    <property type="entry name" value="Rossmann-like_a/b/a_fold"/>
</dbReference>
<dbReference type="Gene3D" id="3.40.50.620">
    <property type="entry name" value="HUPs"/>
    <property type="match status" value="1"/>
</dbReference>
<dbReference type="Pfam" id="PF02698">
    <property type="entry name" value="DUF218"/>
    <property type="match status" value="1"/>
</dbReference>
<dbReference type="RefSeq" id="WP_307435343.1">
    <property type="nucleotide sequence ID" value="NZ_JAUSVK010000001.1"/>
</dbReference>
<dbReference type="PANTHER" id="PTHR30336:SF4">
    <property type="entry name" value="ENVELOPE BIOGENESIS FACTOR ELYC"/>
    <property type="match status" value="1"/>
</dbReference>
<feature type="transmembrane region" description="Helical" evidence="1">
    <location>
        <begin position="38"/>
        <end position="58"/>
    </location>
</feature>
<organism evidence="3 4">
    <name type="scientific">Labrys monachus</name>
    <dbReference type="NCBI Taxonomy" id="217067"/>
    <lineage>
        <taxon>Bacteria</taxon>
        <taxon>Pseudomonadati</taxon>
        <taxon>Pseudomonadota</taxon>
        <taxon>Alphaproteobacteria</taxon>
        <taxon>Hyphomicrobiales</taxon>
        <taxon>Xanthobacteraceae</taxon>
        <taxon>Labrys</taxon>
    </lineage>
</organism>